<accession>A0A5C3QM67</accession>
<evidence type="ECO:0000313" key="2">
    <source>
        <dbReference type="EMBL" id="TFK99463.1"/>
    </source>
</evidence>
<dbReference type="AlphaFoldDB" id="A0A5C3QM67"/>
<reference evidence="2 3" key="1">
    <citation type="journal article" date="2019" name="Nat. Ecol. Evol.">
        <title>Megaphylogeny resolves global patterns of mushroom evolution.</title>
        <authorList>
            <person name="Varga T."/>
            <person name="Krizsan K."/>
            <person name="Foldi C."/>
            <person name="Dima B."/>
            <person name="Sanchez-Garcia M."/>
            <person name="Sanchez-Ramirez S."/>
            <person name="Szollosi G.J."/>
            <person name="Szarkandi J.G."/>
            <person name="Papp V."/>
            <person name="Albert L."/>
            <person name="Andreopoulos W."/>
            <person name="Angelini C."/>
            <person name="Antonin V."/>
            <person name="Barry K.W."/>
            <person name="Bougher N.L."/>
            <person name="Buchanan P."/>
            <person name="Buyck B."/>
            <person name="Bense V."/>
            <person name="Catcheside P."/>
            <person name="Chovatia M."/>
            <person name="Cooper J."/>
            <person name="Damon W."/>
            <person name="Desjardin D."/>
            <person name="Finy P."/>
            <person name="Geml J."/>
            <person name="Haridas S."/>
            <person name="Hughes K."/>
            <person name="Justo A."/>
            <person name="Karasinski D."/>
            <person name="Kautmanova I."/>
            <person name="Kiss B."/>
            <person name="Kocsube S."/>
            <person name="Kotiranta H."/>
            <person name="LaButti K.M."/>
            <person name="Lechner B.E."/>
            <person name="Liimatainen K."/>
            <person name="Lipzen A."/>
            <person name="Lukacs Z."/>
            <person name="Mihaltcheva S."/>
            <person name="Morgado L.N."/>
            <person name="Niskanen T."/>
            <person name="Noordeloos M.E."/>
            <person name="Ohm R.A."/>
            <person name="Ortiz-Santana B."/>
            <person name="Ovrebo C."/>
            <person name="Racz N."/>
            <person name="Riley R."/>
            <person name="Savchenko A."/>
            <person name="Shiryaev A."/>
            <person name="Soop K."/>
            <person name="Spirin V."/>
            <person name="Szebenyi C."/>
            <person name="Tomsovsky M."/>
            <person name="Tulloss R.E."/>
            <person name="Uehling J."/>
            <person name="Grigoriev I.V."/>
            <person name="Vagvolgyi C."/>
            <person name="Papp T."/>
            <person name="Martin F.M."/>
            <person name="Miettinen O."/>
            <person name="Hibbett D.S."/>
            <person name="Nagy L.G."/>
        </authorList>
    </citation>
    <scope>NUCLEOTIDE SEQUENCE [LARGE SCALE GENOMIC DNA]</scope>
    <source>
        <strain evidence="2 3">CBS 309.79</strain>
    </source>
</reference>
<feature type="non-terminal residue" evidence="2">
    <location>
        <position position="178"/>
    </location>
</feature>
<dbReference type="OrthoDB" id="3267800at2759"/>
<evidence type="ECO:0000256" key="1">
    <source>
        <dbReference type="SAM" id="MobiDB-lite"/>
    </source>
</evidence>
<organism evidence="2 3">
    <name type="scientific">Pterulicium gracile</name>
    <dbReference type="NCBI Taxonomy" id="1884261"/>
    <lineage>
        <taxon>Eukaryota</taxon>
        <taxon>Fungi</taxon>
        <taxon>Dikarya</taxon>
        <taxon>Basidiomycota</taxon>
        <taxon>Agaricomycotina</taxon>
        <taxon>Agaricomycetes</taxon>
        <taxon>Agaricomycetidae</taxon>
        <taxon>Agaricales</taxon>
        <taxon>Pleurotineae</taxon>
        <taxon>Pterulaceae</taxon>
        <taxon>Pterulicium</taxon>
    </lineage>
</organism>
<sequence>VEGSTFSYGAGTTGPSTSPQPHESLIARSNSAAAQLTPKQRSKISKADSKQTKRLSKIIKTESRVEKEALAVAIKELEELQGLQRAAVKREAKFHTIHSDTLLNFQKHEEVYLAARRRYEILQAQLRADADALESSRQGARDMTLSMQEKSREIEGLRMMLNVDESERLLKLNELKGK</sequence>
<feature type="non-terminal residue" evidence="2">
    <location>
        <position position="1"/>
    </location>
</feature>
<feature type="region of interest" description="Disordered" evidence="1">
    <location>
        <begin position="1"/>
        <end position="53"/>
    </location>
</feature>
<gene>
    <name evidence="2" type="ORF">BDV98DRAFT_470652</name>
</gene>
<protein>
    <submittedName>
        <fullName evidence="2">Uncharacterized protein</fullName>
    </submittedName>
</protein>
<evidence type="ECO:0000313" key="3">
    <source>
        <dbReference type="Proteomes" id="UP000305067"/>
    </source>
</evidence>
<dbReference type="EMBL" id="ML178833">
    <property type="protein sequence ID" value="TFK99463.1"/>
    <property type="molecule type" value="Genomic_DNA"/>
</dbReference>
<name>A0A5C3QM67_9AGAR</name>
<dbReference type="Proteomes" id="UP000305067">
    <property type="component" value="Unassembled WGS sequence"/>
</dbReference>
<keyword evidence="3" id="KW-1185">Reference proteome</keyword>
<proteinExistence type="predicted"/>
<feature type="compositionally biased region" description="Polar residues" evidence="1">
    <location>
        <begin position="13"/>
        <end position="39"/>
    </location>
</feature>